<feature type="region of interest" description="Disordered" evidence="1">
    <location>
        <begin position="27"/>
        <end position="61"/>
    </location>
</feature>
<sequence length="61" mass="6993">MRSTRKAENNESPSNMFEFIEAKSIEENARPTINPTDKNQKFLQGPLILEDEDMSPTLHNS</sequence>
<evidence type="ECO:0000313" key="3">
    <source>
        <dbReference type="Proteomes" id="UP000075615"/>
    </source>
</evidence>
<evidence type="ECO:0000256" key="1">
    <source>
        <dbReference type="SAM" id="MobiDB-lite"/>
    </source>
</evidence>
<dbReference type="RefSeq" id="WP_068415313.1">
    <property type="nucleotide sequence ID" value="NZ_LRDB01000014.1"/>
</dbReference>
<dbReference type="Proteomes" id="UP000075615">
    <property type="component" value="Unassembled WGS sequence"/>
</dbReference>
<dbReference type="EMBL" id="LRDB01000014">
    <property type="protein sequence ID" value="KYG77169.1"/>
    <property type="molecule type" value="Genomic_DNA"/>
</dbReference>
<evidence type="ECO:0000313" key="2">
    <source>
        <dbReference type="EMBL" id="KYG77169.1"/>
    </source>
</evidence>
<name>A0A150XEJ0_9BACT</name>
<reference evidence="2 3" key="1">
    <citation type="submission" date="2016-01" db="EMBL/GenBank/DDBJ databases">
        <title>Genome sequencing of Roseivirga echinicomitans KMM 6058.</title>
        <authorList>
            <person name="Selvaratnam C."/>
            <person name="Thevarajoo S."/>
            <person name="Goh K.M."/>
            <person name="Ee R."/>
            <person name="Chan K.-G."/>
            <person name="Chong C.S."/>
        </authorList>
    </citation>
    <scope>NUCLEOTIDE SEQUENCE [LARGE SCALE GENOMIC DNA]</scope>
    <source>
        <strain evidence="2 3">KMM 6058</strain>
    </source>
</reference>
<keyword evidence="3" id="KW-1185">Reference proteome</keyword>
<proteinExistence type="predicted"/>
<comment type="caution">
    <text evidence="2">The sequence shown here is derived from an EMBL/GenBank/DDBJ whole genome shotgun (WGS) entry which is preliminary data.</text>
</comment>
<accession>A0A150XEJ0</accession>
<organism evidence="2 3">
    <name type="scientific">Roseivirga echinicomitans</name>
    <dbReference type="NCBI Taxonomy" id="296218"/>
    <lineage>
        <taxon>Bacteria</taxon>
        <taxon>Pseudomonadati</taxon>
        <taxon>Bacteroidota</taxon>
        <taxon>Cytophagia</taxon>
        <taxon>Cytophagales</taxon>
        <taxon>Roseivirgaceae</taxon>
        <taxon>Roseivirga</taxon>
    </lineage>
</organism>
<protein>
    <submittedName>
        <fullName evidence="2">Uncharacterized protein</fullName>
    </submittedName>
</protein>
<gene>
    <name evidence="2" type="ORF">AWN68_18220</name>
</gene>
<dbReference type="AlphaFoldDB" id="A0A150XEJ0"/>